<name>A0A1R0GRP5_9FUNG</name>
<organism evidence="3 5">
    <name type="scientific">Smittium mucronatum</name>
    <dbReference type="NCBI Taxonomy" id="133383"/>
    <lineage>
        <taxon>Eukaryota</taxon>
        <taxon>Fungi</taxon>
        <taxon>Fungi incertae sedis</taxon>
        <taxon>Zoopagomycota</taxon>
        <taxon>Kickxellomycotina</taxon>
        <taxon>Harpellomycetes</taxon>
        <taxon>Harpellales</taxon>
        <taxon>Legeriomycetaceae</taxon>
        <taxon>Smittium</taxon>
    </lineage>
</organism>
<evidence type="ECO:0000256" key="1">
    <source>
        <dbReference type="SAM" id="MobiDB-lite"/>
    </source>
</evidence>
<evidence type="ECO:0000313" key="4">
    <source>
        <dbReference type="EMBL" id="OLY79688.1"/>
    </source>
</evidence>
<dbReference type="AlphaFoldDB" id="A0A1R0GRP5"/>
<keyword evidence="2" id="KW-1133">Transmembrane helix</keyword>
<evidence type="ECO:0000313" key="5">
    <source>
        <dbReference type="Proteomes" id="UP000187455"/>
    </source>
</evidence>
<keyword evidence="5" id="KW-1185">Reference proteome</keyword>
<accession>A0A1R0GRP5</accession>
<reference evidence="3 5" key="1">
    <citation type="journal article" date="2016" name="Mol. Biol. Evol.">
        <title>Genome-Wide Survey of Gut Fungi (Harpellales) Reveals the First Horizontally Transferred Ubiquitin Gene from a Mosquito Host.</title>
        <authorList>
            <person name="Wang Y."/>
            <person name="White M.M."/>
            <person name="Kvist S."/>
            <person name="Moncalvo J.M."/>
        </authorList>
    </citation>
    <scope>NUCLEOTIDE SEQUENCE [LARGE SCALE GENOMIC DNA]</scope>
    <source>
        <strain evidence="3 5">ALG-7-W6</strain>
    </source>
</reference>
<dbReference type="Proteomes" id="UP000187455">
    <property type="component" value="Unassembled WGS sequence"/>
</dbReference>
<keyword evidence="2" id="KW-0812">Transmembrane</keyword>
<feature type="transmembrane region" description="Helical" evidence="2">
    <location>
        <begin position="20"/>
        <end position="36"/>
    </location>
</feature>
<dbReference type="EMBL" id="LSSL01004180">
    <property type="protein sequence ID" value="OLY79688.1"/>
    <property type="molecule type" value="Genomic_DNA"/>
</dbReference>
<evidence type="ECO:0000313" key="3">
    <source>
        <dbReference type="EMBL" id="OLY79550.1"/>
    </source>
</evidence>
<protein>
    <submittedName>
        <fullName evidence="3">Uncharacterized protein</fullName>
    </submittedName>
</protein>
<dbReference type="EMBL" id="LSSL01004306">
    <property type="protein sequence ID" value="OLY79550.1"/>
    <property type="molecule type" value="Genomic_DNA"/>
</dbReference>
<reference evidence="3" key="2">
    <citation type="submission" date="2017-01" db="EMBL/GenBank/DDBJ databases">
        <authorList>
            <person name="Mah S.A."/>
            <person name="Swanson W.J."/>
            <person name="Moy G.W."/>
            <person name="Vacquier V.D."/>
        </authorList>
    </citation>
    <scope>NUCLEOTIDE SEQUENCE</scope>
    <source>
        <strain evidence="3">ALG-7-W6</strain>
    </source>
</reference>
<keyword evidence="2" id="KW-0472">Membrane</keyword>
<dbReference type="OrthoDB" id="10626328at2759"/>
<evidence type="ECO:0000256" key="2">
    <source>
        <dbReference type="SAM" id="Phobius"/>
    </source>
</evidence>
<comment type="caution">
    <text evidence="3">The sequence shown here is derived from an EMBL/GenBank/DDBJ whole genome shotgun (WGS) entry which is preliminary data.</text>
</comment>
<proteinExistence type="predicted"/>
<sequence length="150" mass="17144">MFSYIDWRFELQKIITSPREYAFSTLITLGFLYLLVTRVEESMRKHSLERGNKKKLLDEQSRKIYLKLQQKLSNTGTVSKSSDDEAESTSDQQGEDSKKDSGDFHPAKPQRPSPYSSNLGKPNIRRMDDINRQSRFSLPPRGSMCGGCCG</sequence>
<feature type="compositionally biased region" description="Basic and acidic residues" evidence="1">
    <location>
        <begin position="95"/>
        <end position="106"/>
    </location>
</feature>
<feature type="region of interest" description="Disordered" evidence="1">
    <location>
        <begin position="72"/>
        <end position="150"/>
    </location>
</feature>
<gene>
    <name evidence="4" type="ORF">AYI68_g6234</name>
    <name evidence="3" type="ORF">AYI68_g6372</name>
</gene>